<evidence type="ECO:0000313" key="2">
    <source>
        <dbReference type="EMBL" id="OAY70898.1"/>
    </source>
</evidence>
<dbReference type="AlphaFoldDB" id="A0A199V1N5"/>
<organism evidence="2 3">
    <name type="scientific">Ananas comosus</name>
    <name type="common">Pineapple</name>
    <name type="synonym">Ananas ananas</name>
    <dbReference type="NCBI Taxonomy" id="4615"/>
    <lineage>
        <taxon>Eukaryota</taxon>
        <taxon>Viridiplantae</taxon>
        <taxon>Streptophyta</taxon>
        <taxon>Embryophyta</taxon>
        <taxon>Tracheophyta</taxon>
        <taxon>Spermatophyta</taxon>
        <taxon>Magnoliopsida</taxon>
        <taxon>Liliopsida</taxon>
        <taxon>Poales</taxon>
        <taxon>Bromeliaceae</taxon>
        <taxon>Bromelioideae</taxon>
        <taxon>Ananas</taxon>
    </lineage>
</organism>
<protein>
    <submittedName>
        <fullName evidence="2">Uncharacterized protein</fullName>
    </submittedName>
</protein>
<dbReference type="EMBL" id="LSRQ01003721">
    <property type="protein sequence ID" value="OAY70898.1"/>
    <property type="molecule type" value="Genomic_DNA"/>
</dbReference>
<feature type="region of interest" description="Disordered" evidence="1">
    <location>
        <begin position="1"/>
        <end position="31"/>
    </location>
</feature>
<accession>A0A199V1N5</accession>
<name>A0A199V1N5_ANACO</name>
<feature type="non-terminal residue" evidence="2">
    <location>
        <position position="1"/>
    </location>
</feature>
<proteinExistence type="predicted"/>
<gene>
    <name evidence="2" type="ORF">ACMD2_20653</name>
</gene>
<evidence type="ECO:0000313" key="3">
    <source>
        <dbReference type="Proteomes" id="UP000092600"/>
    </source>
</evidence>
<dbReference type="Proteomes" id="UP000092600">
    <property type="component" value="Unassembled WGS sequence"/>
</dbReference>
<sequence length="170" mass="18907">IASPTAPPPHLTRTPLRRAKPLPPPHPLLFTIKTPTPSTLSLPLRHRSPSPTPTLISLSDTAPTCGTREAPICSGLELVVRIWYYSPRPQHRESDRLDWGFRLPSGVGELSWCAIDRLRLLLILGGDNYWAVVIPFVEDLGIVARLVIATQGDHLSARSQMFDDIQPLMR</sequence>
<feature type="compositionally biased region" description="Pro residues" evidence="1">
    <location>
        <begin position="1"/>
        <end position="10"/>
    </location>
</feature>
<comment type="caution">
    <text evidence="2">The sequence shown here is derived from an EMBL/GenBank/DDBJ whole genome shotgun (WGS) entry which is preliminary data.</text>
</comment>
<reference evidence="2 3" key="1">
    <citation type="journal article" date="2016" name="DNA Res.">
        <title>The draft genome of MD-2 pineapple using hybrid error correction of long reads.</title>
        <authorList>
            <person name="Redwan R.M."/>
            <person name="Saidin A."/>
            <person name="Kumar S.V."/>
        </authorList>
    </citation>
    <scope>NUCLEOTIDE SEQUENCE [LARGE SCALE GENOMIC DNA]</scope>
    <source>
        <strain evidence="3">cv. MD2</strain>
        <tissue evidence="2">Leaf</tissue>
    </source>
</reference>
<evidence type="ECO:0000256" key="1">
    <source>
        <dbReference type="SAM" id="MobiDB-lite"/>
    </source>
</evidence>